<keyword evidence="2" id="KW-0813">Transport</keyword>
<feature type="transmembrane region" description="Helical" evidence="8">
    <location>
        <begin position="281"/>
        <end position="302"/>
    </location>
</feature>
<feature type="compositionally biased region" description="Polar residues" evidence="7">
    <location>
        <begin position="514"/>
        <end position="534"/>
    </location>
</feature>
<feature type="transmembrane region" description="Helical" evidence="8">
    <location>
        <begin position="322"/>
        <end position="345"/>
    </location>
</feature>
<dbReference type="InterPro" id="IPR011701">
    <property type="entry name" value="MFS"/>
</dbReference>
<evidence type="ECO:0000256" key="3">
    <source>
        <dbReference type="ARBA" id="ARBA00022692"/>
    </source>
</evidence>
<evidence type="ECO:0000259" key="9">
    <source>
        <dbReference type="PROSITE" id="PS50850"/>
    </source>
</evidence>
<dbReference type="Pfam" id="PF07690">
    <property type="entry name" value="MFS_1"/>
    <property type="match status" value="1"/>
</dbReference>
<comment type="subcellular location">
    <subcellularLocation>
        <location evidence="1">Membrane</location>
        <topology evidence="1">Multi-pass membrane protein</topology>
    </subcellularLocation>
</comment>
<dbReference type="InterPro" id="IPR020846">
    <property type="entry name" value="MFS_dom"/>
</dbReference>
<dbReference type="SUPFAM" id="SSF103473">
    <property type="entry name" value="MFS general substrate transporter"/>
    <property type="match status" value="1"/>
</dbReference>
<feature type="non-terminal residue" evidence="10">
    <location>
        <position position="1"/>
    </location>
</feature>
<comment type="caution">
    <text evidence="10">The sequence shown here is derived from an EMBL/GenBank/DDBJ whole genome shotgun (WGS) entry which is preliminary data.</text>
</comment>
<feature type="transmembrane region" description="Helical" evidence="8">
    <location>
        <begin position="104"/>
        <end position="125"/>
    </location>
</feature>
<dbReference type="GO" id="GO:0016020">
    <property type="term" value="C:membrane"/>
    <property type="evidence" value="ECO:0007669"/>
    <property type="project" value="UniProtKB-SubCell"/>
</dbReference>
<evidence type="ECO:0000256" key="8">
    <source>
        <dbReference type="SAM" id="Phobius"/>
    </source>
</evidence>
<dbReference type="OrthoDB" id="6770063at2759"/>
<dbReference type="EMBL" id="NIVC01004089">
    <property type="protein sequence ID" value="PAA48662.1"/>
    <property type="molecule type" value="Genomic_DNA"/>
</dbReference>
<organism evidence="10 11">
    <name type="scientific">Macrostomum lignano</name>
    <dbReference type="NCBI Taxonomy" id="282301"/>
    <lineage>
        <taxon>Eukaryota</taxon>
        <taxon>Metazoa</taxon>
        <taxon>Spiralia</taxon>
        <taxon>Lophotrochozoa</taxon>
        <taxon>Platyhelminthes</taxon>
        <taxon>Rhabditophora</taxon>
        <taxon>Macrostomorpha</taxon>
        <taxon>Macrostomida</taxon>
        <taxon>Macrostomidae</taxon>
        <taxon>Macrostomum</taxon>
    </lineage>
</organism>
<dbReference type="InterPro" id="IPR036259">
    <property type="entry name" value="MFS_trans_sf"/>
</dbReference>
<proteinExistence type="inferred from homology"/>
<keyword evidence="11" id="KW-1185">Reference proteome</keyword>
<dbReference type="Proteomes" id="UP000215902">
    <property type="component" value="Unassembled WGS sequence"/>
</dbReference>
<dbReference type="GO" id="GO:0022857">
    <property type="term" value="F:transmembrane transporter activity"/>
    <property type="evidence" value="ECO:0007669"/>
    <property type="project" value="InterPro"/>
</dbReference>
<evidence type="ECO:0000256" key="2">
    <source>
        <dbReference type="ARBA" id="ARBA00022448"/>
    </source>
</evidence>
<keyword evidence="5 8" id="KW-0472">Membrane</keyword>
<evidence type="ECO:0000313" key="11">
    <source>
        <dbReference type="Proteomes" id="UP000215902"/>
    </source>
</evidence>
<dbReference type="Gene3D" id="1.20.1250.20">
    <property type="entry name" value="MFS general substrate transporter like domains"/>
    <property type="match status" value="1"/>
</dbReference>
<keyword evidence="3 8" id="KW-0812">Transmembrane</keyword>
<feature type="transmembrane region" description="Helical" evidence="8">
    <location>
        <begin position="197"/>
        <end position="217"/>
    </location>
</feature>
<feature type="transmembrane region" description="Helical" evidence="8">
    <location>
        <begin position="357"/>
        <end position="377"/>
    </location>
</feature>
<reference evidence="10 11" key="1">
    <citation type="submission" date="2017-06" db="EMBL/GenBank/DDBJ databases">
        <title>A platform for efficient transgenesis in Macrostomum lignano, a flatworm model organism for stem cell research.</title>
        <authorList>
            <person name="Berezikov E."/>
        </authorList>
    </citation>
    <scope>NUCLEOTIDE SEQUENCE [LARGE SCALE GENOMIC DNA]</scope>
    <source>
        <strain evidence="10">DV1</strain>
        <tissue evidence="10">Whole organism</tissue>
    </source>
</reference>
<name>A0A267DJD0_9PLAT</name>
<sequence length="547" mass="58603">KQIPDYLVISMSAYIDASQTASITDNEEVDHVDLQDDAQVTTADGSTIDNSSGSQPTISKSEALISIAVLCCINLLNYMDRFTVAAVLDRIEKDYKIDNSEAGLLQTSFIVSYMLLSPLFGYLGDRGSPGSLWSRKTIMIGGVLAWSAVTLASSFVPKNQFGLFLLTRCLVGIGEASYITVSTPIVADLFVGDARTVALIVFNLQVPLGSGLGYVVGGQVAQAADSWRSALRVTPGLGVVCVLLLLLQFREPACGQAEKSTHMHATSWRDDVRHLLRNRSFMLNTLGFTAVAFVAGALTWWTPLMLDLDLQLRGGPVKPDQAALGFGIVTCVAGIAGVALGSEIARRLRHRMPNIDPIVNGAGLLLAGPFLWATLYLVPVSVYLTLVLMFATELLLCLNWALVNEITLRVTVPTRRSMATSINILASHLLGDAGSPYLVGLASDLIAKNSASVAVKFSALQLAMYCCCFVSVLGGGAFLACSLTYLADCERVIRIEREANRYYRAEGEAYTPPASLQASSCDGDPQQQSPTDNNGGLVVNWDANAIA</sequence>
<dbReference type="PANTHER" id="PTHR23505:SF79">
    <property type="entry name" value="PROTEIN SPINSTER"/>
    <property type="match status" value="1"/>
</dbReference>
<accession>A0A267DJD0</accession>
<dbReference type="PANTHER" id="PTHR23505">
    <property type="entry name" value="SPINSTER"/>
    <property type="match status" value="1"/>
</dbReference>
<protein>
    <recommendedName>
        <fullName evidence="9">Major facilitator superfamily (MFS) profile domain-containing protein</fullName>
    </recommendedName>
</protein>
<evidence type="ECO:0000256" key="5">
    <source>
        <dbReference type="ARBA" id="ARBA00023136"/>
    </source>
</evidence>
<gene>
    <name evidence="10" type="ORF">BOX15_Mlig000042g3</name>
</gene>
<feature type="region of interest" description="Disordered" evidence="7">
    <location>
        <begin position="513"/>
        <end position="537"/>
    </location>
</feature>
<evidence type="ECO:0000256" key="7">
    <source>
        <dbReference type="SAM" id="MobiDB-lite"/>
    </source>
</evidence>
<dbReference type="AlphaFoldDB" id="A0A267DJD0"/>
<feature type="transmembrane region" description="Helical" evidence="8">
    <location>
        <begin position="424"/>
        <end position="442"/>
    </location>
</feature>
<dbReference type="STRING" id="282301.A0A267DJD0"/>
<dbReference type="InterPro" id="IPR044770">
    <property type="entry name" value="MFS_spinster-like"/>
</dbReference>
<evidence type="ECO:0000256" key="6">
    <source>
        <dbReference type="ARBA" id="ARBA00024338"/>
    </source>
</evidence>
<evidence type="ECO:0000256" key="4">
    <source>
        <dbReference type="ARBA" id="ARBA00022989"/>
    </source>
</evidence>
<feature type="transmembrane region" description="Helical" evidence="8">
    <location>
        <begin position="162"/>
        <end position="185"/>
    </location>
</feature>
<dbReference type="CDD" id="cd17328">
    <property type="entry name" value="MFS_spinster_like"/>
    <property type="match status" value="1"/>
</dbReference>
<feature type="transmembrane region" description="Helical" evidence="8">
    <location>
        <begin position="383"/>
        <end position="403"/>
    </location>
</feature>
<evidence type="ECO:0000256" key="1">
    <source>
        <dbReference type="ARBA" id="ARBA00004141"/>
    </source>
</evidence>
<dbReference type="PROSITE" id="PS50850">
    <property type="entry name" value="MFS"/>
    <property type="match status" value="1"/>
</dbReference>
<feature type="domain" description="Major facilitator superfamily (MFS) profile" evidence="9">
    <location>
        <begin position="66"/>
        <end position="492"/>
    </location>
</feature>
<feature type="transmembrane region" description="Helical" evidence="8">
    <location>
        <begin position="137"/>
        <end position="156"/>
    </location>
</feature>
<comment type="similarity">
    <text evidence="6">Belongs to the major facilitator superfamily. Spinster (TC 2.A.1.49) family.</text>
</comment>
<keyword evidence="4 8" id="KW-1133">Transmembrane helix</keyword>
<evidence type="ECO:0000313" key="10">
    <source>
        <dbReference type="EMBL" id="PAA48662.1"/>
    </source>
</evidence>
<feature type="transmembrane region" description="Helical" evidence="8">
    <location>
        <begin position="462"/>
        <end position="487"/>
    </location>
</feature>